<dbReference type="InterPro" id="IPR004252">
    <property type="entry name" value="Probable_transposase_24"/>
</dbReference>
<gene>
    <name evidence="3" type="ORF">Fmac_008321</name>
</gene>
<feature type="coiled-coil region" evidence="1">
    <location>
        <begin position="362"/>
        <end position="393"/>
    </location>
</feature>
<proteinExistence type="predicted"/>
<dbReference type="Pfam" id="PF03004">
    <property type="entry name" value="Transposase_24"/>
    <property type="match status" value="1"/>
</dbReference>
<sequence>MTLTVIRSSADLSHSSKRRFPHKRSQVRATRTGCPTLDIAYESTPEVTPEIQSESEKEATEMQTEQSKHVSRKRSWLVDVIDDEGKKSKKQLTVNDAWFLSSSEKILVNWNSEDQPIDNAGALLNRFLGHVARNMNIFRISYQSWRKIPKDYKEDVLKNTIQVKFEVDSDARVKYIFKSLNTKWSECIQQLWQQRDDRTRNRDDLIAMGSEGVNKDHWASFVDYRLSSRTKEISKKNKENRKRQTVPHTGGSKSIACKKDEMEQELGRKVSRGEVWIATHKHTNGDLVNDEAREISEKIQTYKSNTSSLSQDISTQDSLAHALGSQEHCGCVRGMGLGPCPSRVFGYTRHSSSVMSSSSPSYRELQNQVNALQSQLDEQNRTLIEQRKRFEERDRRFEAMMNFFAQNYQDHLPSNLAMFNNSPVSDQGSVPRNGTNSQRQEGCD</sequence>
<dbReference type="PANTHER" id="PTHR33144:SF45">
    <property type="entry name" value="TRANSPOSASE TNP1_EN_SPM-LIKE DOMAIN-CONTAINING PROTEIN"/>
    <property type="match status" value="1"/>
</dbReference>
<accession>A0ABD1MXL6</accession>
<protein>
    <recommendedName>
        <fullName evidence="5">Transposase</fullName>
    </recommendedName>
</protein>
<dbReference type="AlphaFoldDB" id="A0ABD1MXL6"/>
<organism evidence="3 4">
    <name type="scientific">Flemingia macrophylla</name>
    <dbReference type="NCBI Taxonomy" id="520843"/>
    <lineage>
        <taxon>Eukaryota</taxon>
        <taxon>Viridiplantae</taxon>
        <taxon>Streptophyta</taxon>
        <taxon>Embryophyta</taxon>
        <taxon>Tracheophyta</taxon>
        <taxon>Spermatophyta</taxon>
        <taxon>Magnoliopsida</taxon>
        <taxon>eudicotyledons</taxon>
        <taxon>Gunneridae</taxon>
        <taxon>Pentapetalae</taxon>
        <taxon>rosids</taxon>
        <taxon>fabids</taxon>
        <taxon>Fabales</taxon>
        <taxon>Fabaceae</taxon>
        <taxon>Papilionoideae</taxon>
        <taxon>50 kb inversion clade</taxon>
        <taxon>NPAAA clade</taxon>
        <taxon>indigoferoid/millettioid clade</taxon>
        <taxon>Phaseoleae</taxon>
        <taxon>Flemingia</taxon>
    </lineage>
</organism>
<keyword evidence="1" id="KW-0175">Coiled coil</keyword>
<name>A0ABD1MXL6_9FABA</name>
<dbReference type="Proteomes" id="UP001603857">
    <property type="component" value="Unassembled WGS sequence"/>
</dbReference>
<feature type="region of interest" description="Disordered" evidence="2">
    <location>
        <begin position="1"/>
        <end position="68"/>
    </location>
</feature>
<feature type="region of interest" description="Disordered" evidence="2">
    <location>
        <begin position="232"/>
        <end position="263"/>
    </location>
</feature>
<evidence type="ECO:0000313" key="4">
    <source>
        <dbReference type="Proteomes" id="UP001603857"/>
    </source>
</evidence>
<evidence type="ECO:0000256" key="2">
    <source>
        <dbReference type="SAM" id="MobiDB-lite"/>
    </source>
</evidence>
<feature type="region of interest" description="Disordered" evidence="2">
    <location>
        <begin position="417"/>
        <end position="444"/>
    </location>
</feature>
<feature type="compositionally biased region" description="Polar residues" evidence="2">
    <location>
        <begin position="1"/>
        <end position="13"/>
    </location>
</feature>
<evidence type="ECO:0000313" key="3">
    <source>
        <dbReference type="EMBL" id="KAL2340381.1"/>
    </source>
</evidence>
<feature type="compositionally biased region" description="Basic residues" evidence="2">
    <location>
        <begin position="15"/>
        <end position="26"/>
    </location>
</feature>
<reference evidence="3 4" key="1">
    <citation type="submission" date="2024-08" db="EMBL/GenBank/DDBJ databases">
        <title>Insights into the chromosomal genome structure of Flemingia macrophylla.</title>
        <authorList>
            <person name="Ding Y."/>
            <person name="Zhao Y."/>
            <person name="Bi W."/>
            <person name="Wu M."/>
            <person name="Zhao G."/>
            <person name="Gong Y."/>
            <person name="Li W."/>
            <person name="Zhang P."/>
        </authorList>
    </citation>
    <scope>NUCLEOTIDE SEQUENCE [LARGE SCALE GENOMIC DNA]</scope>
    <source>
        <strain evidence="3">DYQJB</strain>
        <tissue evidence="3">Leaf</tissue>
    </source>
</reference>
<comment type="caution">
    <text evidence="3">The sequence shown here is derived from an EMBL/GenBank/DDBJ whole genome shotgun (WGS) entry which is preliminary data.</text>
</comment>
<evidence type="ECO:0008006" key="5">
    <source>
        <dbReference type="Google" id="ProtNLM"/>
    </source>
</evidence>
<dbReference type="EMBL" id="JBGMDY010000003">
    <property type="protein sequence ID" value="KAL2340381.1"/>
    <property type="molecule type" value="Genomic_DNA"/>
</dbReference>
<evidence type="ECO:0000256" key="1">
    <source>
        <dbReference type="SAM" id="Coils"/>
    </source>
</evidence>
<dbReference type="PANTHER" id="PTHR33144">
    <property type="entry name" value="OS10G0409366 PROTEIN-RELATED"/>
    <property type="match status" value="1"/>
</dbReference>
<keyword evidence="4" id="KW-1185">Reference proteome</keyword>